<dbReference type="InterPro" id="IPR006680">
    <property type="entry name" value="Amidohydro-rel"/>
</dbReference>
<evidence type="ECO:0000313" key="6">
    <source>
        <dbReference type="EMBL" id="KAH0541221.1"/>
    </source>
</evidence>
<evidence type="ECO:0000256" key="3">
    <source>
        <dbReference type="ARBA" id="ARBA00022801"/>
    </source>
</evidence>
<dbReference type="Gene3D" id="3.20.20.140">
    <property type="entry name" value="Metal-dependent hydrolases"/>
    <property type="match status" value="1"/>
</dbReference>
<dbReference type="PANTHER" id="PTHR11271">
    <property type="entry name" value="GUANINE DEAMINASE"/>
    <property type="match status" value="1"/>
</dbReference>
<gene>
    <name evidence="6" type="ORF">FGG08_004277</name>
</gene>
<dbReference type="SUPFAM" id="SSF51338">
    <property type="entry name" value="Composite domain of metallo-dependent hydrolases"/>
    <property type="match status" value="1"/>
</dbReference>
<sequence length="510" mass="56227">MGNPPNASSIIIFGTFIDVPSPTELRIRENHVCVVNRHGIIVKLAEAPPGLSEEELLEQVDQDNQTGDWQIIRLGDGSREVVFPGLIDCVKIPCHHVSAGFGHEADGSLAHPLGTKTDLPLMQWLNQYTFPEESRFSDPDYANKVYPRLVRRLLRNGTTTALYFASSHLEATKVLAKTCAEMGQRAFVGKNCSDGELCPEYYRETTEGSTKDTREFVEWCRAEFGKEGRVRAVVTPRFVGVSSRSLRSLRLSLTCHAETPTCTPSLLKALGSIAREYDVAIQTHAAETVDQVALVAQKFPAEKRDIPILRASGLLTPRTILAHGCHLTTSEVRELVEADVAVTSCPYSNILFSRATLPIPRFHDMGLKIGLGTDISGGWSSSIWENARLAVLQDRVDSFVRTGTHSIPEAEVEADPGWEVTFVYALYLSTVGGARSLGLHSDEGGVGLFEVGREFDAVHVGLDVEDQRFEFYEREGVRDRFERFVLGGDDRNVVGVWVGGRKVWERGGGG</sequence>
<dbReference type="Gene3D" id="2.30.40.10">
    <property type="entry name" value="Urease, subunit C, domain 1"/>
    <property type="match status" value="1"/>
</dbReference>
<keyword evidence="7" id="KW-1185">Reference proteome</keyword>
<dbReference type="Pfam" id="PF01979">
    <property type="entry name" value="Amidohydro_1"/>
    <property type="match status" value="1"/>
</dbReference>
<reference evidence="6" key="1">
    <citation type="submission" date="2021-03" db="EMBL/GenBank/DDBJ databases">
        <title>Comparative genomics and phylogenomic investigation of the class Geoglossomycetes provide insights into ecological specialization and systematics.</title>
        <authorList>
            <person name="Melie T."/>
            <person name="Pirro S."/>
            <person name="Miller A.N."/>
            <person name="Quandt A."/>
        </authorList>
    </citation>
    <scope>NUCLEOTIDE SEQUENCE</scope>
    <source>
        <strain evidence="6">GBOQ0MN5Z8</strain>
    </source>
</reference>
<dbReference type="AlphaFoldDB" id="A0A9P8L426"/>
<dbReference type="PANTHER" id="PTHR11271:SF6">
    <property type="entry name" value="GUANINE DEAMINASE"/>
    <property type="match status" value="1"/>
</dbReference>
<protein>
    <recommendedName>
        <fullName evidence="5">Amidohydrolase-related domain-containing protein</fullName>
    </recommendedName>
</protein>
<dbReference type="InterPro" id="IPR051607">
    <property type="entry name" value="Metallo-dep_hydrolases"/>
</dbReference>
<dbReference type="GO" id="GO:0008892">
    <property type="term" value="F:guanine deaminase activity"/>
    <property type="evidence" value="ECO:0007669"/>
    <property type="project" value="TreeGrafter"/>
</dbReference>
<dbReference type="InterPro" id="IPR011059">
    <property type="entry name" value="Metal-dep_hydrolase_composite"/>
</dbReference>
<dbReference type="InterPro" id="IPR032466">
    <property type="entry name" value="Metal_Hydrolase"/>
</dbReference>
<dbReference type="GO" id="GO:0005829">
    <property type="term" value="C:cytosol"/>
    <property type="evidence" value="ECO:0007669"/>
    <property type="project" value="TreeGrafter"/>
</dbReference>
<evidence type="ECO:0000313" key="7">
    <source>
        <dbReference type="Proteomes" id="UP000698800"/>
    </source>
</evidence>
<organism evidence="6 7">
    <name type="scientific">Glutinoglossum americanum</name>
    <dbReference type="NCBI Taxonomy" id="1670608"/>
    <lineage>
        <taxon>Eukaryota</taxon>
        <taxon>Fungi</taxon>
        <taxon>Dikarya</taxon>
        <taxon>Ascomycota</taxon>
        <taxon>Pezizomycotina</taxon>
        <taxon>Geoglossomycetes</taxon>
        <taxon>Geoglossales</taxon>
        <taxon>Geoglossaceae</taxon>
        <taxon>Glutinoglossum</taxon>
    </lineage>
</organism>
<dbReference type="EMBL" id="JAGHQL010000084">
    <property type="protein sequence ID" value="KAH0541221.1"/>
    <property type="molecule type" value="Genomic_DNA"/>
</dbReference>
<dbReference type="GO" id="GO:0046098">
    <property type="term" value="P:guanine metabolic process"/>
    <property type="evidence" value="ECO:0007669"/>
    <property type="project" value="TreeGrafter"/>
</dbReference>
<evidence type="ECO:0000256" key="4">
    <source>
        <dbReference type="ARBA" id="ARBA00022833"/>
    </source>
</evidence>
<dbReference type="Proteomes" id="UP000698800">
    <property type="component" value="Unassembled WGS sequence"/>
</dbReference>
<evidence type="ECO:0000256" key="1">
    <source>
        <dbReference type="ARBA" id="ARBA00001947"/>
    </source>
</evidence>
<dbReference type="SUPFAM" id="SSF51556">
    <property type="entry name" value="Metallo-dependent hydrolases"/>
    <property type="match status" value="1"/>
</dbReference>
<dbReference type="GO" id="GO:0008270">
    <property type="term" value="F:zinc ion binding"/>
    <property type="evidence" value="ECO:0007669"/>
    <property type="project" value="TreeGrafter"/>
</dbReference>
<accession>A0A9P8L426</accession>
<evidence type="ECO:0000259" key="5">
    <source>
        <dbReference type="Pfam" id="PF01979"/>
    </source>
</evidence>
<keyword evidence="2" id="KW-0479">Metal-binding</keyword>
<feature type="domain" description="Amidohydrolase-related" evidence="5">
    <location>
        <begin position="82"/>
        <end position="503"/>
    </location>
</feature>
<comment type="caution">
    <text evidence="6">The sequence shown here is derived from an EMBL/GenBank/DDBJ whole genome shotgun (WGS) entry which is preliminary data.</text>
</comment>
<keyword evidence="4" id="KW-0862">Zinc</keyword>
<proteinExistence type="predicted"/>
<evidence type="ECO:0000256" key="2">
    <source>
        <dbReference type="ARBA" id="ARBA00022723"/>
    </source>
</evidence>
<dbReference type="OrthoDB" id="194468at2759"/>
<name>A0A9P8L426_9PEZI</name>
<keyword evidence="3" id="KW-0378">Hydrolase</keyword>
<comment type="cofactor">
    <cofactor evidence="1">
        <name>Zn(2+)</name>
        <dbReference type="ChEBI" id="CHEBI:29105"/>
    </cofactor>
</comment>